<reference evidence="3" key="1">
    <citation type="submission" date="2023-07" db="EMBL/GenBank/DDBJ databases">
        <title>30 novel species of actinomycetes from the DSMZ collection.</title>
        <authorList>
            <person name="Nouioui I."/>
        </authorList>
    </citation>
    <scope>NUCLEOTIDE SEQUENCE [LARGE SCALE GENOMIC DNA]</scope>
    <source>
        <strain evidence="3">DSM 44915</strain>
    </source>
</reference>
<evidence type="ECO:0000313" key="2">
    <source>
        <dbReference type="EMBL" id="MDT0269640.1"/>
    </source>
</evidence>
<dbReference type="EMBL" id="JAVREO010000018">
    <property type="protein sequence ID" value="MDT0269640.1"/>
    <property type="molecule type" value="Genomic_DNA"/>
</dbReference>
<comment type="caution">
    <text evidence="2">The sequence shown here is derived from an EMBL/GenBank/DDBJ whole genome shotgun (WGS) entry which is preliminary data.</text>
</comment>
<gene>
    <name evidence="2" type="ORF">RM844_25485</name>
</gene>
<accession>A0ABU2JXB2</accession>
<evidence type="ECO:0000313" key="3">
    <source>
        <dbReference type="Proteomes" id="UP001183410"/>
    </source>
</evidence>
<name>A0ABU2JXB2_9ACTN</name>
<protein>
    <submittedName>
        <fullName evidence="2">Nuclear transport factor 2 family protein</fullName>
    </submittedName>
</protein>
<dbReference type="InterPro" id="IPR032710">
    <property type="entry name" value="NTF2-like_dom_sf"/>
</dbReference>
<feature type="domain" description="SnoaL-like" evidence="1">
    <location>
        <begin position="12"/>
        <end position="111"/>
    </location>
</feature>
<sequence>MAENATPHTLFRRWIEEVWNGSPEAARRLVTEDFVGHWPDREVRGPDALVAAIAETHDLATEARFELTLGPFAEGDLVAGRWAGTLRTPGGELRFTGNDILRVRDGRFAEYWNAAAQLD</sequence>
<dbReference type="Gene3D" id="3.10.450.50">
    <property type="match status" value="1"/>
</dbReference>
<dbReference type="InterPro" id="IPR037401">
    <property type="entry name" value="SnoaL-like"/>
</dbReference>
<dbReference type="RefSeq" id="WP_311669724.1">
    <property type="nucleotide sequence ID" value="NZ_JAVREO010000018.1"/>
</dbReference>
<dbReference type="Proteomes" id="UP001183410">
    <property type="component" value="Unassembled WGS sequence"/>
</dbReference>
<proteinExistence type="predicted"/>
<organism evidence="2 3">
    <name type="scientific">Streptomyces chisholmiae</name>
    <dbReference type="NCBI Taxonomy" id="3075540"/>
    <lineage>
        <taxon>Bacteria</taxon>
        <taxon>Bacillati</taxon>
        <taxon>Actinomycetota</taxon>
        <taxon>Actinomycetes</taxon>
        <taxon>Kitasatosporales</taxon>
        <taxon>Streptomycetaceae</taxon>
        <taxon>Streptomyces</taxon>
    </lineage>
</organism>
<dbReference type="SUPFAM" id="SSF54427">
    <property type="entry name" value="NTF2-like"/>
    <property type="match status" value="1"/>
</dbReference>
<evidence type="ECO:0000259" key="1">
    <source>
        <dbReference type="Pfam" id="PF12680"/>
    </source>
</evidence>
<keyword evidence="3" id="KW-1185">Reference proteome</keyword>
<dbReference type="Pfam" id="PF12680">
    <property type="entry name" value="SnoaL_2"/>
    <property type="match status" value="1"/>
</dbReference>